<reference evidence="2" key="2">
    <citation type="submission" date="2023-05" db="EMBL/GenBank/DDBJ databases">
        <authorList>
            <person name="Fouks B."/>
        </authorList>
    </citation>
    <scope>NUCLEOTIDE SEQUENCE</scope>
    <source>
        <strain evidence="2">Stay&amp;Tobe</strain>
        <tissue evidence="2">Testes</tissue>
    </source>
</reference>
<feature type="transmembrane region" description="Helical" evidence="1">
    <location>
        <begin position="421"/>
        <end position="444"/>
    </location>
</feature>
<name>A0AAD8EBM7_DIPPU</name>
<feature type="non-terminal residue" evidence="2">
    <location>
        <position position="1"/>
    </location>
</feature>
<keyword evidence="1" id="KW-1133">Transmembrane helix</keyword>
<protein>
    <submittedName>
        <fullName evidence="2">Uncharacterized protein</fullName>
    </submittedName>
</protein>
<feature type="transmembrane region" description="Helical" evidence="1">
    <location>
        <begin position="6"/>
        <end position="24"/>
    </location>
</feature>
<dbReference type="EMBL" id="JASPKZ010007402">
    <property type="protein sequence ID" value="KAJ9584485.1"/>
    <property type="molecule type" value="Genomic_DNA"/>
</dbReference>
<dbReference type="Proteomes" id="UP001233999">
    <property type="component" value="Unassembled WGS sequence"/>
</dbReference>
<accession>A0AAD8EBM7</accession>
<feature type="non-terminal residue" evidence="2">
    <location>
        <position position="508"/>
    </location>
</feature>
<evidence type="ECO:0000256" key="1">
    <source>
        <dbReference type="SAM" id="Phobius"/>
    </source>
</evidence>
<feature type="transmembrane region" description="Helical" evidence="1">
    <location>
        <begin position="393"/>
        <end position="414"/>
    </location>
</feature>
<evidence type="ECO:0000313" key="3">
    <source>
        <dbReference type="Proteomes" id="UP001233999"/>
    </source>
</evidence>
<reference evidence="2" key="1">
    <citation type="journal article" date="2023" name="IScience">
        <title>Live-bearing cockroach genome reveals convergent evolutionary mechanisms linked to viviparity in insects and beyond.</title>
        <authorList>
            <person name="Fouks B."/>
            <person name="Harrison M.C."/>
            <person name="Mikhailova A.A."/>
            <person name="Marchal E."/>
            <person name="English S."/>
            <person name="Carruthers M."/>
            <person name="Jennings E.C."/>
            <person name="Chiamaka E.L."/>
            <person name="Frigard R.A."/>
            <person name="Pippel M."/>
            <person name="Attardo G.M."/>
            <person name="Benoit J.B."/>
            <person name="Bornberg-Bauer E."/>
            <person name="Tobe S.S."/>
        </authorList>
    </citation>
    <scope>NUCLEOTIDE SEQUENCE</scope>
    <source>
        <strain evidence="2">Stay&amp;Tobe</strain>
    </source>
</reference>
<feature type="transmembrane region" description="Helical" evidence="1">
    <location>
        <begin position="122"/>
        <end position="143"/>
    </location>
</feature>
<feature type="transmembrane region" description="Helical" evidence="1">
    <location>
        <begin position="96"/>
        <end position="116"/>
    </location>
</feature>
<proteinExistence type="predicted"/>
<gene>
    <name evidence="2" type="ORF">L9F63_021179</name>
</gene>
<dbReference type="AlphaFoldDB" id="A0AAD8EBM7"/>
<feature type="transmembrane region" description="Helical" evidence="1">
    <location>
        <begin position="150"/>
        <end position="171"/>
    </location>
</feature>
<feature type="transmembrane region" description="Helical" evidence="1">
    <location>
        <begin position="459"/>
        <end position="475"/>
    </location>
</feature>
<keyword evidence="1" id="KW-0812">Transmembrane</keyword>
<keyword evidence="3" id="KW-1185">Reference proteome</keyword>
<comment type="caution">
    <text evidence="2">The sequence shown here is derived from an EMBL/GenBank/DDBJ whole genome shotgun (WGS) entry which is preliminary data.</text>
</comment>
<keyword evidence="1" id="KW-0472">Membrane</keyword>
<sequence length="508" mass="57051">VVRVIVAVIVHVLLAVVVHVELLPMSLWLGFLMFLSSCSFSFCSAGSFTFCSTGSCSLCSAGLFAFCSAGSCSFCSAGSCSLCSAACQVYRMFSRLMIVFVFPVFSSMVMFVNLVFIAFSRLVLMLVMLVLVFVFIVFSRLVLVFEFRLVFLLFKTTFTNILICFIFYLPFACHIRVPSRSSSFCSAGSCSICSAGSCSFCSAGLFSFRSASSLARLPSAQQARLPSALQARLLPARQARLPSALHARLPSARQAPSFTFCPAGSLVYLLLGRLARLPSAQPFRVPSAQQARLPSARQARLPSAQLQVRDYSPEQVRVRVPSAPFLLILPGPLVDSVPDFELFLTGKKSRMPLILYLRIDKNLKPEALSKVYRPFRAPIYRLLKEIESSKTSISIFIAFFLFYILKHIYILYLYFERFFKLYIFVLCDLGFIVHCVSIFISSLFDPRFTSICNYWSNEGYTFFIQLVIFPLRLAFRITCHVAYTVNLAKMVLIFPPMFWSPLVPMSSW</sequence>
<organism evidence="2 3">
    <name type="scientific">Diploptera punctata</name>
    <name type="common">Pacific beetle cockroach</name>
    <dbReference type="NCBI Taxonomy" id="6984"/>
    <lineage>
        <taxon>Eukaryota</taxon>
        <taxon>Metazoa</taxon>
        <taxon>Ecdysozoa</taxon>
        <taxon>Arthropoda</taxon>
        <taxon>Hexapoda</taxon>
        <taxon>Insecta</taxon>
        <taxon>Pterygota</taxon>
        <taxon>Neoptera</taxon>
        <taxon>Polyneoptera</taxon>
        <taxon>Dictyoptera</taxon>
        <taxon>Blattodea</taxon>
        <taxon>Blaberoidea</taxon>
        <taxon>Blaberidae</taxon>
        <taxon>Diplopterinae</taxon>
        <taxon>Diploptera</taxon>
    </lineage>
</organism>
<evidence type="ECO:0000313" key="2">
    <source>
        <dbReference type="EMBL" id="KAJ9584485.1"/>
    </source>
</evidence>
<feature type="transmembrane region" description="Helical" evidence="1">
    <location>
        <begin position="482"/>
        <end position="499"/>
    </location>
</feature>